<keyword evidence="1" id="KW-0677">Repeat</keyword>
<proteinExistence type="predicted"/>
<dbReference type="InterPro" id="IPR013918">
    <property type="entry name" value="Nucleotide_exch_fac_Fes1"/>
</dbReference>
<sequence length="341" mass="36577">MGGAAGGGGGGGGGGPDWQGLLKWSLSYNDGTGPPQRKLDDEERRWFYQAMESAFEDEGERLKQDMLILAQSHDGEVQGVTLERQCDIMEDVEDLVAQIDLAKTFVKMEGMALLLKIVRERGKGGDGGSDLSRLRAGALTAASTCINHNPEAQTDFLRRGGIEAMAEVVVDKGEDVKVRAKALSVIAATVRHNNTAFLQFLHAAGLDIVVLALKDATATREDAQRSAVLLRKGFRLLEYVARETLQKFGKTVPQVRGVCLANAPALAASCAESDDVEVRESSLAFLAECMAHDPAAMADQVRATEGLVGSLRAKVALEGGGQAEERMDEIDLARRILEGLK</sequence>
<name>A0AAX4PKG7_9CHLO</name>
<reference evidence="3 4" key="1">
    <citation type="submission" date="2024-03" db="EMBL/GenBank/DDBJ databases">
        <title>Complete genome sequence of the green alga Chloropicon roscoffensis RCC1871.</title>
        <authorList>
            <person name="Lemieux C."/>
            <person name="Pombert J.-F."/>
            <person name="Otis C."/>
            <person name="Turmel M."/>
        </authorList>
    </citation>
    <scope>NUCLEOTIDE SEQUENCE [LARGE SCALE GENOMIC DNA]</scope>
    <source>
        <strain evidence="3 4">RCC1871</strain>
    </source>
</reference>
<gene>
    <name evidence="3" type="ORF">HKI87_14g76880</name>
</gene>
<dbReference type="GO" id="GO:0005783">
    <property type="term" value="C:endoplasmic reticulum"/>
    <property type="evidence" value="ECO:0007669"/>
    <property type="project" value="TreeGrafter"/>
</dbReference>
<evidence type="ECO:0000313" key="4">
    <source>
        <dbReference type="Proteomes" id="UP001472866"/>
    </source>
</evidence>
<dbReference type="InterPro" id="IPR050693">
    <property type="entry name" value="Hsp70_NEF-Inhibitors"/>
</dbReference>
<dbReference type="SUPFAM" id="SSF48371">
    <property type="entry name" value="ARM repeat"/>
    <property type="match status" value="1"/>
</dbReference>
<evidence type="ECO:0000256" key="1">
    <source>
        <dbReference type="ARBA" id="ARBA00022737"/>
    </source>
</evidence>
<evidence type="ECO:0000313" key="3">
    <source>
        <dbReference type="EMBL" id="WZN66125.1"/>
    </source>
</evidence>
<organism evidence="3 4">
    <name type="scientific">Chloropicon roscoffensis</name>
    <dbReference type="NCBI Taxonomy" id="1461544"/>
    <lineage>
        <taxon>Eukaryota</taxon>
        <taxon>Viridiplantae</taxon>
        <taxon>Chlorophyta</taxon>
        <taxon>Chloropicophyceae</taxon>
        <taxon>Chloropicales</taxon>
        <taxon>Chloropicaceae</taxon>
        <taxon>Chloropicon</taxon>
    </lineage>
</organism>
<feature type="domain" description="Nucleotide exchange factor Fes1" evidence="2">
    <location>
        <begin position="19"/>
        <end position="103"/>
    </location>
</feature>
<evidence type="ECO:0000259" key="2">
    <source>
        <dbReference type="Pfam" id="PF08609"/>
    </source>
</evidence>
<dbReference type="Gene3D" id="1.25.10.10">
    <property type="entry name" value="Leucine-rich Repeat Variant"/>
    <property type="match status" value="1"/>
</dbReference>
<dbReference type="AlphaFoldDB" id="A0AAX4PKG7"/>
<dbReference type="PANTHER" id="PTHR19316:SF18">
    <property type="entry name" value="HSP70-BINDING PROTEIN 1"/>
    <property type="match status" value="1"/>
</dbReference>
<dbReference type="InterPro" id="IPR011989">
    <property type="entry name" value="ARM-like"/>
</dbReference>
<dbReference type="InterPro" id="IPR016024">
    <property type="entry name" value="ARM-type_fold"/>
</dbReference>
<dbReference type="GO" id="GO:0000774">
    <property type="term" value="F:adenyl-nucleotide exchange factor activity"/>
    <property type="evidence" value="ECO:0007669"/>
    <property type="project" value="TreeGrafter"/>
</dbReference>
<dbReference type="Proteomes" id="UP001472866">
    <property type="component" value="Chromosome 14"/>
</dbReference>
<dbReference type="Pfam" id="PF08609">
    <property type="entry name" value="Fes1"/>
    <property type="match status" value="1"/>
</dbReference>
<accession>A0AAX4PKG7</accession>
<dbReference type="EMBL" id="CP151514">
    <property type="protein sequence ID" value="WZN66125.1"/>
    <property type="molecule type" value="Genomic_DNA"/>
</dbReference>
<protein>
    <submittedName>
        <fullName evidence="3">Fes1 domain-containing protein</fullName>
    </submittedName>
</protein>
<keyword evidence="4" id="KW-1185">Reference proteome</keyword>
<dbReference type="PANTHER" id="PTHR19316">
    <property type="entry name" value="PROTEIN FOLDING REGULATOR"/>
    <property type="match status" value="1"/>
</dbReference>